<protein>
    <submittedName>
        <fullName evidence="2">Uma2 family endonuclease</fullName>
    </submittedName>
</protein>
<dbReference type="Proteomes" id="UP000481033">
    <property type="component" value="Unassembled WGS sequence"/>
</dbReference>
<keyword evidence="2" id="KW-0255">Endonuclease</keyword>
<dbReference type="RefSeq" id="WP_163697170.1">
    <property type="nucleotide sequence ID" value="NZ_QXHD01000004.1"/>
</dbReference>
<dbReference type="EMBL" id="QXHD01000004">
    <property type="protein sequence ID" value="NEZ55355.1"/>
    <property type="molecule type" value="Genomic_DNA"/>
</dbReference>
<evidence type="ECO:0000313" key="3">
    <source>
        <dbReference type="Proteomes" id="UP000481033"/>
    </source>
</evidence>
<dbReference type="InterPro" id="IPR008538">
    <property type="entry name" value="Uma2"/>
</dbReference>
<evidence type="ECO:0000313" key="2">
    <source>
        <dbReference type="EMBL" id="NEZ55355.1"/>
    </source>
</evidence>
<keyword evidence="3" id="KW-1185">Reference proteome</keyword>
<dbReference type="InterPro" id="IPR012296">
    <property type="entry name" value="Nuclease_put_TT1808"/>
</dbReference>
<proteinExistence type="predicted"/>
<reference evidence="2 3" key="1">
    <citation type="journal article" date="2020" name="Microb. Ecol.">
        <title>Ecogenomics of the Marine Benthic Filamentous Cyanobacterium Adonisia.</title>
        <authorList>
            <person name="Walter J.M."/>
            <person name="Coutinho F.H."/>
            <person name="Leomil L."/>
            <person name="Hargreaves P.I."/>
            <person name="Campeao M.E."/>
            <person name="Vieira V.V."/>
            <person name="Silva B.S."/>
            <person name="Fistarol G.O."/>
            <person name="Salomon P.S."/>
            <person name="Sawabe T."/>
            <person name="Mino S."/>
            <person name="Hosokawa M."/>
            <person name="Miyashita H."/>
            <person name="Maruyama F."/>
            <person name="van Verk M.C."/>
            <person name="Dutilh B.E."/>
            <person name="Thompson C.C."/>
            <person name="Thompson F.L."/>
        </authorList>
    </citation>
    <scope>NUCLEOTIDE SEQUENCE [LARGE SCALE GENOMIC DNA]</scope>
    <source>
        <strain evidence="2 3">CCMR0081</strain>
    </source>
</reference>
<evidence type="ECO:0000259" key="1">
    <source>
        <dbReference type="Pfam" id="PF05685"/>
    </source>
</evidence>
<dbReference type="Pfam" id="PF05685">
    <property type="entry name" value="Uma2"/>
    <property type="match status" value="1"/>
</dbReference>
<organism evidence="2 3">
    <name type="scientific">Adonisia turfae CCMR0081</name>
    <dbReference type="NCBI Taxonomy" id="2292702"/>
    <lineage>
        <taxon>Bacteria</taxon>
        <taxon>Bacillati</taxon>
        <taxon>Cyanobacteriota</taxon>
        <taxon>Adonisia</taxon>
        <taxon>Adonisia turfae</taxon>
    </lineage>
</organism>
<gene>
    <name evidence="2" type="ORF">DXZ20_06620</name>
</gene>
<accession>A0A6M0RGM9</accession>
<sequence>MVVAAPEPKAEIQSPIVGEKRVILQGVEWDAYLQILAVLPQQRGSRLIYDNGLLEITMPLEDHEFSGRLIERFILTLVELYGMRIKTMGSTTMNYPQLKKGAEPDNAYYIQHQPLVKGRNVDFAVDPPPDLVVEVDITHTDIRKNEFYASLGVPEFWRFNGRVWRIYQLQEQVYVEVPQSPTFPQVEKEHLYNFLTLAKEDEIEAVQMLRQWIQ</sequence>
<keyword evidence="2" id="KW-0540">Nuclease</keyword>
<keyword evidence="2" id="KW-0378">Hydrolase</keyword>
<dbReference type="Gene3D" id="3.90.1570.10">
    <property type="entry name" value="tt1808, chain A"/>
    <property type="match status" value="1"/>
</dbReference>
<comment type="caution">
    <text evidence="2">The sequence shown here is derived from an EMBL/GenBank/DDBJ whole genome shotgun (WGS) entry which is preliminary data.</text>
</comment>
<dbReference type="GO" id="GO:0004519">
    <property type="term" value="F:endonuclease activity"/>
    <property type="evidence" value="ECO:0007669"/>
    <property type="project" value="UniProtKB-KW"/>
</dbReference>
<name>A0A6M0RGM9_9CYAN</name>
<feature type="domain" description="Putative restriction endonuclease" evidence="1">
    <location>
        <begin position="29"/>
        <end position="185"/>
    </location>
</feature>
<dbReference type="CDD" id="cd06260">
    <property type="entry name" value="DUF820-like"/>
    <property type="match status" value="1"/>
</dbReference>
<dbReference type="PANTHER" id="PTHR47152">
    <property type="entry name" value="SLR2084 PROTEIN-RELATED"/>
    <property type="match status" value="1"/>
</dbReference>
<dbReference type="AlphaFoldDB" id="A0A6M0RGM9"/>
<dbReference type="PANTHER" id="PTHR47152:SF2">
    <property type="entry name" value="SLR2084 PROTEIN"/>
    <property type="match status" value="1"/>
</dbReference>